<name>A0A485M5T8_9ZZZZ</name>
<protein>
    <recommendedName>
        <fullName evidence="2">Rubrerythrin diiron-binding domain-containing protein</fullName>
    </recommendedName>
</protein>
<dbReference type="EMBL" id="CAADRN010000365">
    <property type="protein sequence ID" value="VFU18996.1"/>
    <property type="molecule type" value="Genomic_DNA"/>
</dbReference>
<dbReference type="InterPro" id="IPR012347">
    <property type="entry name" value="Ferritin-like"/>
</dbReference>
<dbReference type="Gene3D" id="1.20.1260.10">
    <property type="match status" value="1"/>
</dbReference>
<dbReference type="SUPFAM" id="SSF47240">
    <property type="entry name" value="Ferritin-like"/>
    <property type="match status" value="1"/>
</dbReference>
<evidence type="ECO:0000313" key="1">
    <source>
        <dbReference type="EMBL" id="VFU18996.1"/>
    </source>
</evidence>
<dbReference type="AlphaFoldDB" id="A0A485M5T8"/>
<evidence type="ECO:0008006" key="2">
    <source>
        <dbReference type="Google" id="ProtNLM"/>
    </source>
</evidence>
<organism evidence="1">
    <name type="scientific">anaerobic digester metagenome</name>
    <dbReference type="NCBI Taxonomy" id="1263854"/>
    <lineage>
        <taxon>unclassified sequences</taxon>
        <taxon>metagenomes</taxon>
        <taxon>ecological metagenomes</taxon>
    </lineage>
</organism>
<reference evidence="1" key="1">
    <citation type="submission" date="2019-03" db="EMBL/GenBank/DDBJ databases">
        <authorList>
            <person name="Hao L."/>
        </authorList>
    </citation>
    <scope>NUCLEOTIDE SEQUENCE</scope>
</reference>
<gene>
    <name evidence="1" type="ORF">SCFA_630006</name>
</gene>
<sequence>MDALNYLYLALEDKIANQSFYNHFSVRITNPVVREFFTRLRDEEMAHISALQKEIIAIEAKPFPVNIISPKFKV</sequence>
<accession>A0A485M5T8</accession>
<proteinExistence type="predicted"/>
<dbReference type="InterPro" id="IPR009078">
    <property type="entry name" value="Ferritin-like_SF"/>
</dbReference>